<evidence type="ECO:0000313" key="1">
    <source>
        <dbReference type="EMBL" id="BBC28718.1"/>
    </source>
</evidence>
<reference evidence="1 2" key="2">
    <citation type="journal article" date="2023" name="ChemBioChem">
        <title>Acyltransferase Domain Exchange between Two Independent Type I Polyketide Synthases in the Same Producer Strain of Macrolide Antibiotics.</title>
        <authorList>
            <person name="Kudo F."/>
            <person name="Kishikawa K."/>
            <person name="Tsuboi K."/>
            <person name="Kido T."/>
            <person name="Usui T."/>
            <person name="Hashimoto J."/>
            <person name="Shin-Ya K."/>
            <person name="Miyanaga A."/>
            <person name="Eguchi T."/>
        </authorList>
    </citation>
    <scope>NUCLEOTIDE SEQUENCE [LARGE SCALE GENOMIC DNA]</scope>
    <source>
        <strain evidence="1 2">A-8890</strain>
    </source>
</reference>
<reference evidence="1 2" key="1">
    <citation type="journal article" date="2010" name="ChemBioChem">
        <title>Cloning and characterization of the biosynthetic gene cluster of 16-membered macrolide antibiotic FD-891: involvement of a dual functional cytochrome P450 monooxygenase catalyzing epoxidation and hydroxylation.</title>
        <authorList>
            <person name="Kudo F."/>
            <person name="Motegi A."/>
            <person name="Mizoue K."/>
            <person name="Eguchi T."/>
        </authorList>
    </citation>
    <scope>NUCLEOTIDE SEQUENCE [LARGE SCALE GENOMIC DNA]</scope>
    <source>
        <strain evidence="1 2">A-8890</strain>
    </source>
</reference>
<protein>
    <submittedName>
        <fullName evidence="1">Uncharacterized protein</fullName>
    </submittedName>
</protein>
<dbReference type="RefSeq" id="WP_286246574.1">
    <property type="nucleotide sequence ID" value="NZ_AP018448.1"/>
</dbReference>
<sequence>MNSSTAPLDTAAQIATQALAERGIPSYTDDDAGNSWLVVGLPQSADTSPSKGVRHVVLYVVDPFGDQDEVMVDRAPTGPSDHWCAVSVDNKGVQRPLIARPIPQLAACIEAIANWLTPPPV</sequence>
<gene>
    <name evidence="1" type="ORF">SGFS_000090</name>
</gene>
<dbReference type="Proteomes" id="UP001321542">
    <property type="component" value="Chromosome"/>
</dbReference>
<accession>A0ABM7EZ96</accession>
<proteinExistence type="predicted"/>
<evidence type="ECO:0000313" key="2">
    <source>
        <dbReference type="Proteomes" id="UP001321542"/>
    </source>
</evidence>
<keyword evidence="2" id="KW-1185">Reference proteome</keyword>
<organism evidence="1 2">
    <name type="scientific">Streptomyces graminofaciens</name>
    <dbReference type="NCBI Taxonomy" id="68212"/>
    <lineage>
        <taxon>Bacteria</taxon>
        <taxon>Bacillati</taxon>
        <taxon>Actinomycetota</taxon>
        <taxon>Actinomycetes</taxon>
        <taxon>Kitasatosporales</taxon>
        <taxon>Streptomycetaceae</taxon>
        <taxon>Streptomyces</taxon>
    </lineage>
</organism>
<dbReference type="EMBL" id="AP018448">
    <property type="protein sequence ID" value="BBC28718.1"/>
    <property type="molecule type" value="Genomic_DNA"/>
</dbReference>
<name>A0ABM7EZ96_9ACTN</name>